<evidence type="ECO:0000313" key="4">
    <source>
        <dbReference type="Proteomes" id="UP001596160"/>
    </source>
</evidence>
<feature type="region of interest" description="Disordered" evidence="1">
    <location>
        <begin position="111"/>
        <end position="157"/>
    </location>
</feature>
<dbReference type="Pfam" id="PF19493">
    <property type="entry name" value="Trypco1"/>
    <property type="match status" value="1"/>
</dbReference>
<evidence type="ECO:0000256" key="1">
    <source>
        <dbReference type="SAM" id="MobiDB-lite"/>
    </source>
</evidence>
<keyword evidence="4" id="KW-1185">Reference proteome</keyword>
<comment type="caution">
    <text evidence="3">The sequence shown here is derived from an EMBL/GenBank/DDBJ whole genome shotgun (WGS) entry which is preliminary data.</text>
</comment>
<dbReference type="NCBIfam" id="NF041216">
    <property type="entry name" value="CU044_2847_fam"/>
    <property type="match status" value="1"/>
</dbReference>
<evidence type="ECO:0000259" key="2">
    <source>
        <dbReference type="Pfam" id="PF19493"/>
    </source>
</evidence>
<sequence length="157" mass="16050">MDGRVRRIELPGGAVVHARLSGSGGGYGEDDEDVGFADQAAARVRQLDELIRGVGETVLASAVAARPDEASVSFGVELTVQSGAALAVLAAGEAKASVQVTLVWYLGEQPGYAPYGRPPRPPAAAPPPPTPQAPPRPSAPPRAPRDPQAPPPPQTAP</sequence>
<dbReference type="Proteomes" id="UP001596160">
    <property type="component" value="Unassembled WGS sequence"/>
</dbReference>
<organism evidence="3 4">
    <name type="scientific">Streptomyces amakusaensis</name>
    <dbReference type="NCBI Taxonomy" id="67271"/>
    <lineage>
        <taxon>Bacteria</taxon>
        <taxon>Bacillati</taxon>
        <taxon>Actinomycetota</taxon>
        <taxon>Actinomycetes</taxon>
        <taxon>Kitasatosporales</taxon>
        <taxon>Streptomycetaceae</taxon>
        <taxon>Streptomyces</taxon>
    </lineage>
</organism>
<protein>
    <submittedName>
        <fullName evidence="3">CU044_2847 family protein</fullName>
    </submittedName>
</protein>
<gene>
    <name evidence="3" type="ORF">ACFPRH_01725</name>
</gene>
<feature type="domain" description="Trypsin-co-occurring" evidence="2">
    <location>
        <begin position="9"/>
        <end position="104"/>
    </location>
</feature>
<reference evidence="4" key="1">
    <citation type="journal article" date="2019" name="Int. J. Syst. Evol. Microbiol.">
        <title>The Global Catalogue of Microorganisms (GCM) 10K type strain sequencing project: providing services to taxonomists for standard genome sequencing and annotation.</title>
        <authorList>
            <consortium name="The Broad Institute Genomics Platform"/>
            <consortium name="The Broad Institute Genome Sequencing Center for Infectious Disease"/>
            <person name="Wu L."/>
            <person name="Ma J."/>
        </authorList>
    </citation>
    <scope>NUCLEOTIDE SEQUENCE [LARGE SCALE GENOMIC DNA]</scope>
    <source>
        <strain evidence="4">PCU 266</strain>
    </source>
</reference>
<feature type="compositionally biased region" description="Pro residues" evidence="1">
    <location>
        <begin position="116"/>
        <end position="157"/>
    </location>
</feature>
<evidence type="ECO:0000313" key="3">
    <source>
        <dbReference type="EMBL" id="MFC5150451.1"/>
    </source>
</evidence>
<proteinExistence type="predicted"/>
<dbReference type="InterPro" id="IPR045794">
    <property type="entry name" value="Trypco1"/>
</dbReference>
<dbReference type="RefSeq" id="WP_344476588.1">
    <property type="nucleotide sequence ID" value="NZ_BAAASB010000007.1"/>
</dbReference>
<accession>A0ABW0ABV0</accession>
<name>A0ABW0ABV0_9ACTN</name>
<dbReference type="EMBL" id="JBHSKP010000001">
    <property type="protein sequence ID" value="MFC5150451.1"/>
    <property type="molecule type" value="Genomic_DNA"/>
</dbReference>